<dbReference type="EMBL" id="JAZIBG010000052">
    <property type="protein sequence ID" value="MEF7617005.1"/>
    <property type="molecule type" value="Genomic_DNA"/>
</dbReference>
<reference evidence="3 4" key="1">
    <citation type="submission" date="2024-02" db="EMBL/GenBank/DDBJ databases">
        <title>Genome sequence of Aquincola sp. MAHUQ-54.</title>
        <authorList>
            <person name="Huq M.A."/>
        </authorList>
    </citation>
    <scope>NUCLEOTIDE SEQUENCE [LARGE SCALE GENOMIC DNA]</scope>
    <source>
        <strain evidence="3 4">MAHUQ-54</strain>
    </source>
</reference>
<gene>
    <name evidence="3" type="ORF">V4F39_24040</name>
</gene>
<accession>A0AAW9QQY1</accession>
<evidence type="ECO:0000256" key="1">
    <source>
        <dbReference type="SAM" id="SignalP"/>
    </source>
</evidence>
<dbReference type="Pfam" id="PF07589">
    <property type="entry name" value="PEP-CTERM"/>
    <property type="match status" value="1"/>
</dbReference>
<organism evidence="3 4">
    <name type="scientific">Aquincola agrisoli</name>
    <dbReference type="NCBI Taxonomy" id="3119538"/>
    <lineage>
        <taxon>Bacteria</taxon>
        <taxon>Pseudomonadati</taxon>
        <taxon>Pseudomonadota</taxon>
        <taxon>Betaproteobacteria</taxon>
        <taxon>Burkholderiales</taxon>
        <taxon>Sphaerotilaceae</taxon>
        <taxon>Aquincola</taxon>
    </lineage>
</organism>
<protein>
    <submittedName>
        <fullName evidence="3">PEP-CTERM sorting domain-containing protein</fullName>
    </submittedName>
</protein>
<evidence type="ECO:0000313" key="4">
    <source>
        <dbReference type="Proteomes" id="UP001336250"/>
    </source>
</evidence>
<dbReference type="Proteomes" id="UP001336250">
    <property type="component" value="Unassembled WGS sequence"/>
</dbReference>
<dbReference type="RefSeq" id="WP_332292651.1">
    <property type="nucleotide sequence ID" value="NZ_JAZIBG010000052.1"/>
</dbReference>
<dbReference type="InterPro" id="IPR013424">
    <property type="entry name" value="Ice-binding_C"/>
</dbReference>
<dbReference type="AlphaFoldDB" id="A0AAW9QQY1"/>
<sequence length="240" mass="23728">MNRSIATLALMAAATAAAQAQTTIAAGGTVSGAVTANTSIYQIFGHSGSQPSAAADAPYLAFAPGADRVFTFTAMSGGVTCCGPATWYGLDGGGGTTRVNGINGLSGVQANTALPLVAVFTTDADPFGGAAPANLPAWTAAGAASVAPALHQVFVIGDGRAGVNNAAGALLSYTAPEGATRLYLGFADSWSFQGNPGYYADNLGGVNYTVALAPVPEPASVALMAAGGLLLGAVRRRRSR</sequence>
<feature type="chain" id="PRO_5043443558" evidence="1">
    <location>
        <begin position="21"/>
        <end position="240"/>
    </location>
</feature>
<dbReference type="NCBIfam" id="TIGR02595">
    <property type="entry name" value="PEP_CTERM"/>
    <property type="match status" value="1"/>
</dbReference>
<proteinExistence type="predicted"/>
<comment type="caution">
    <text evidence="3">The sequence shown here is derived from an EMBL/GenBank/DDBJ whole genome shotgun (WGS) entry which is preliminary data.</text>
</comment>
<feature type="signal peptide" evidence="1">
    <location>
        <begin position="1"/>
        <end position="20"/>
    </location>
</feature>
<feature type="domain" description="Ice-binding protein C-terminal" evidence="2">
    <location>
        <begin position="214"/>
        <end position="238"/>
    </location>
</feature>
<keyword evidence="1" id="KW-0732">Signal</keyword>
<evidence type="ECO:0000313" key="3">
    <source>
        <dbReference type="EMBL" id="MEF7617005.1"/>
    </source>
</evidence>
<name>A0AAW9QQY1_9BURK</name>
<keyword evidence="4" id="KW-1185">Reference proteome</keyword>
<evidence type="ECO:0000259" key="2">
    <source>
        <dbReference type="Pfam" id="PF07589"/>
    </source>
</evidence>